<evidence type="ECO:0000313" key="2">
    <source>
        <dbReference type="Proteomes" id="UP000782843"/>
    </source>
</evidence>
<dbReference type="Proteomes" id="UP000782843">
    <property type="component" value="Unassembled WGS sequence"/>
</dbReference>
<organism evidence="1 2">
    <name type="scientific">Candidatus Dojkabacteria bacterium</name>
    <dbReference type="NCBI Taxonomy" id="2099670"/>
    <lineage>
        <taxon>Bacteria</taxon>
        <taxon>Candidatus Dojkabacteria</taxon>
    </lineage>
</organism>
<protein>
    <submittedName>
        <fullName evidence="1">MBL fold metallo-hydrolase</fullName>
    </submittedName>
</protein>
<dbReference type="Pfam" id="PF13483">
    <property type="entry name" value="Lactamase_B_3"/>
    <property type="match status" value="1"/>
</dbReference>
<comment type="caution">
    <text evidence="1">The sequence shown here is derived from an EMBL/GenBank/DDBJ whole genome shotgun (WGS) entry which is preliminary data.</text>
</comment>
<dbReference type="EMBL" id="JAGQLG010000224">
    <property type="protein sequence ID" value="MCA9382718.1"/>
    <property type="molecule type" value="Genomic_DNA"/>
</dbReference>
<dbReference type="AlphaFoldDB" id="A0A955L4Z0"/>
<dbReference type="SUPFAM" id="SSF56281">
    <property type="entry name" value="Metallo-hydrolase/oxidoreductase"/>
    <property type="match status" value="1"/>
</dbReference>
<reference evidence="1" key="2">
    <citation type="journal article" date="2021" name="Microbiome">
        <title>Successional dynamics and alternative stable states in a saline activated sludge microbial community over 9 years.</title>
        <authorList>
            <person name="Wang Y."/>
            <person name="Ye J."/>
            <person name="Ju F."/>
            <person name="Liu L."/>
            <person name="Boyd J.A."/>
            <person name="Deng Y."/>
            <person name="Parks D.H."/>
            <person name="Jiang X."/>
            <person name="Yin X."/>
            <person name="Woodcroft B.J."/>
            <person name="Tyson G.W."/>
            <person name="Hugenholtz P."/>
            <person name="Polz M.F."/>
            <person name="Zhang T."/>
        </authorList>
    </citation>
    <scope>NUCLEOTIDE SEQUENCE</scope>
    <source>
        <strain evidence="1">HKST-UBA10</strain>
    </source>
</reference>
<dbReference type="PANTHER" id="PTHR39189">
    <property type="entry name" value="UPF0173 METAL-DEPENDENT HYDROLASE YTKL"/>
    <property type="match status" value="1"/>
</dbReference>
<dbReference type="PANTHER" id="PTHR39189:SF1">
    <property type="entry name" value="UPF0173 METAL-DEPENDENT HYDROLASE YTKL"/>
    <property type="match status" value="1"/>
</dbReference>
<dbReference type="InterPro" id="IPR036866">
    <property type="entry name" value="RibonucZ/Hydroxyglut_hydro"/>
</dbReference>
<accession>A0A955L4Z0</accession>
<sequence>MDIRYLGHSSYQIKTKTGTIVCDPFTSKDPQLGLKFPRGIVADVVTISHDHADHNGVVGVEGQPFILKEPGEYEIKEINFFGIQSFHDEKEGQERGMNTIFLIEAEGISVCHLGDLGHTLTSDQVNELNEVDILMIPVGGTYTLDAKKATEVVNQIEPKIVIPMHYQDGDAQLSLANVELFYQEMGKEKKEALDKLSIKESDLVEEEPQIVLLNKRN</sequence>
<evidence type="ECO:0000313" key="1">
    <source>
        <dbReference type="EMBL" id="MCA9382718.1"/>
    </source>
</evidence>
<gene>
    <name evidence="1" type="ORF">KC660_04930</name>
</gene>
<proteinExistence type="predicted"/>
<reference evidence="1" key="1">
    <citation type="submission" date="2020-04" db="EMBL/GenBank/DDBJ databases">
        <authorList>
            <person name="Zhang T."/>
        </authorList>
    </citation>
    <scope>NUCLEOTIDE SEQUENCE</scope>
    <source>
        <strain evidence="1">HKST-UBA10</strain>
    </source>
</reference>
<name>A0A955L4Z0_9BACT</name>
<dbReference type="Gene3D" id="3.60.15.10">
    <property type="entry name" value="Ribonuclease Z/Hydroxyacylglutathione hydrolase-like"/>
    <property type="match status" value="1"/>
</dbReference>